<dbReference type="Proteomes" id="UP000000245">
    <property type="component" value="Chromosome"/>
</dbReference>
<evidence type="ECO:0000313" key="1">
    <source>
        <dbReference type="EMBL" id="ABQ31776.1"/>
    </source>
</evidence>
<gene>
    <name evidence="1" type="ordered locus">Acry_2585</name>
</gene>
<dbReference type="STRING" id="349163.Acry_2585"/>
<organism evidence="1 2">
    <name type="scientific">Acidiphilium cryptum (strain JF-5)</name>
    <dbReference type="NCBI Taxonomy" id="349163"/>
    <lineage>
        <taxon>Bacteria</taxon>
        <taxon>Pseudomonadati</taxon>
        <taxon>Pseudomonadota</taxon>
        <taxon>Alphaproteobacteria</taxon>
        <taxon>Acetobacterales</taxon>
        <taxon>Acidocellaceae</taxon>
        <taxon>Acidiphilium</taxon>
    </lineage>
</organism>
<dbReference type="RefSeq" id="WP_007422629.1">
    <property type="nucleotide sequence ID" value="NC_009484.1"/>
</dbReference>
<reference evidence="1 2" key="1">
    <citation type="submission" date="2007-05" db="EMBL/GenBank/DDBJ databases">
        <title>Complete sequence of chromosome of Acidiphilium cryptum JF-5.</title>
        <authorList>
            <consortium name="US DOE Joint Genome Institute"/>
            <person name="Copeland A."/>
            <person name="Lucas S."/>
            <person name="Lapidus A."/>
            <person name="Barry K."/>
            <person name="Detter J.C."/>
            <person name="Glavina del Rio T."/>
            <person name="Hammon N."/>
            <person name="Israni S."/>
            <person name="Dalin E."/>
            <person name="Tice H."/>
            <person name="Pitluck S."/>
            <person name="Sims D."/>
            <person name="Brettin T."/>
            <person name="Bruce D."/>
            <person name="Han C."/>
            <person name="Schmutz J."/>
            <person name="Larimer F."/>
            <person name="Land M."/>
            <person name="Hauser L."/>
            <person name="Kyrpides N."/>
            <person name="Kim E."/>
            <person name="Magnuson T."/>
            <person name="Richardson P."/>
        </authorList>
    </citation>
    <scope>NUCLEOTIDE SEQUENCE [LARGE SCALE GENOMIC DNA]</scope>
    <source>
        <strain evidence="1 2">JF-5</strain>
    </source>
</reference>
<dbReference type="AlphaFoldDB" id="A5G1P4"/>
<evidence type="ECO:0000313" key="2">
    <source>
        <dbReference type="Proteomes" id="UP000000245"/>
    </source>
</evidence>
<dbReference type="PROSITE" id="PS51257">
    <property type="entry name" value="PROKAR_LIPOPROTEIN"/>
    <property type="match status" value="1"/>
</dbReference>
<dbReference type="EMBL" id="CP000697">
    <property type="protein sequence ID" value="ABQ31776.1"/>
    <property type="molecule type" value="Genomic_DNA"/>
</dbReference>
<proteinExistence type="predicted"/>
<keyword evidence="2" id="KW-1185">Reference proteome</keyword>
<protein>
    <submittedName>
        <fullName evidence="1">Uncharacterized protein</fullName>
    </submittedName>
</protein>
<accession>A5G1P4</accession>
<name>A5G1P4_ACICJ</name>
<dbReference type="KEGG" id="acr:Acry_2585"/>
<dbReference type="HOGENOM" id="CLU_1922977_0_0_5"/>
<sequence>MDRLDGRTTGVARRIVRVTVASLALIGCAMIVAPPFARAAGNGAPDTSLLGALKGNELHGAALGRLRAGGVVIQNATTDGSVSGSVGRGAVTGTVSASNAINNNAGITTVFQNSGNNALIQNTMTINVTMH</sequence>